<dbReference type="Proteomes" id="UP000234951">
    <property type="component" value="Unassembled WGS sequence"/>
</dbReference>
<dbReference type="Proteomes" id="UP000235114">
    <property type="component" value="Unassembled WGS sequence"/>
</dbReference>
<evidence type="ECO:0000313" key="3">
    <source>
        <dbReference type="EMBL" id="PLR80951.1"/>
    </source>
</evidence>
<feature type="domain" description="Putative amidase" evidence="2">
    <location>
        <begin position="119"/>
        <end position="260"/>
    </location>
</feature>
<sequence length="266" mass="29889">MIIFKLVNEYFVNKGVDVVQDLDNVEYQQNVKSLGTAMDEFSSKDFKVILEFVKFIDLYENYEKNEKINKLKLKKSSPQNSISNIKESELEELLPITDTEETLDTIVNPGYSLMAANGYNPTAARDYAYKWTSNTSTLRNNSQFPYYSGYYGCTSCWNDFTNFVSQALAAGSMRQIDGYDWYYSNSGPSHSWGGANSFYKVWKVRAGVASSVSSLGVGDVVNADFDKDGDIDHTAIITRSSSTSSSGKWLTQHTSDKEEQTTVGTW</sequence>
<dbReference type="Pfam" id="PF12671">
    <property type="entry name" value="Amidase_6"/>
    <property type="match status" value="1"/>
</dbReference>
<evidence type="ECO:0000256" key="1">
    <source>
        <dbReference type="SAM" id="MobiDB-lite"/>
    </source>
</evidence>
<reference evidence="4 6" key="2">
    <citation type="submission" date="2017-12" db="EMBL/GenBank/DDBJ databases">
        <title>Comparative Functional Genomics of Dry Heat Resistant strains isolated from the Viking Spacecraft.</title>
        <authorList>
            <person name="Seuylemezian A."/>
            <person name="Cooper K."/>
            <person name="Vaishampayan P."/>
        </authorList>
    </citation>
    <scope>NUCLEOTIDE SEQUENCE [LARGE SCALE GENOMIC DNA]</scope>
    <source>
        <strain evidence="4 6">ATCC 29669</strain>
    </source>
</reference>
<dbReference type="EMBL" id="PGVA01000042">
    <property type="protein sequence ID" value="PLR80951.1"/>
    <property type="molecule type" value="Genomic_DNA"/>
</dbReference>
<dbReference type="RefSeq" id="WP_101578472.1">
    <property type="nucleotide sequence ID" value="NZ_PGVA01000042.1"/>
</dbReference>
<dbReference type="OrthoDB" id="9812429at2"/>
<evidence type="ECO:0000259" key="2">
    <source>
        <dbReference type="Pfam" id="PF12671"/>
    </source>
</evidence>
<reference evidence="3 5" key="1">
    <citation type="submission" date="2017-11" db="EMBL/GenBank/DDBJ databases">
        <title>Comparitive Functional Genomics of Dry Heat Resistant strains isolated from the Viking Spacecraft.</title>
        <authorList>
            <person name="Seuylemezian A."/>
            <person name="Cooper K."/>
            <person name="Vaishampayan P."/>
        </authorList>
    </citation>
    <scope>NUCLEOTIDE SEQUENCE [LARGE SCALE GENOMIC DNA]</scope>
    <source>
        <strain evidence="3 5">M4.6</strain>
    </source>
</reference>
<protein>
    <recommendedName>
        <fullName evidence="2">Putative amidase domain-containing protein</fullName>
    </recommendedName>
</protein>
<evidence type="ECO:0000313" key="6">
    <source>
        <dbReference type="Proteomes" id="UP000235114"/>
    </source>
</evidence>
<gene>
    <name evidence="3" type="ORF">CU635_16435</name>
    <name evidence="4" type="ORF">CVD25_22395</name>
</gene>
<dbReference type="EMBL" id="PGVD01000098">
    <property type="protein sequence ID" value="PLR88589.1"/>
    <property type="molecule type" value="Genomic_DNA"/>
</dbReference>
<accession>A0A2N5GIT9</accession>
<evidence type="ECO:0000313" key="4">
    <source>
        <dbReference type="EMBL" id="PLR88589.1"/>
    </source>
</evidence>
<name>A0A2N5GIT9_9BACI</name>
<proteinExistence type="predicted"/>
<organism evidence="3 5">
    <name type="scientific">Bacillus canaveralius</name>
    <dbReference type="NCBI Taxonomy" id="1403243"/>
    <lineage>
        <taxon>Bacteria</taxon>
        <taxon>Bacillati</taxon>
        <taxon>Bacillota</taxon>
        <taxon>Bacilli</taxon>
        <taxon>Bacillales</taxon>
        <taxon>Bacillaceae</taxon>
        <taxon>Bacillus</taxon>
    </lineage>
</organism>
<keyword evidence="6" id="KW-1185">Reference proteome</keyword>
<dbReference type="InterPro" id="IPR024301">
    <property type="entry name" value="Amidase_6"/>
</dbReference>
<dbReference type="PANTHER" id="PTHR40032:SF1">
    <property type="entry name" value="EXPORTED PROTEIN"/>
    <property type="match status" value="1"/>
</dbReference>
<dbReference type="PANTHER" id="PTHR40032">
    <property type="entry name" value="EXPORTED PROTEIN-RELATED"/>
    <property type="match status" value="1"/>
</dbReference>
<dbReference type="AlphaFoldDB" id="A0A2N5GIT9"/>
<comment type="caution">
    <text evidence="3">The sequence shown here is derived from an EMBL/GenBank/DDBJ whole genome shotgun (WGS) entry which is preliminary data.</text>
</comment>
<feature type="region of interest" description="Disordered" evidence="1">
    <location>
        <begin position="244"/>
        <end position="266"/>
    </location>
</feature>
<evidence type="ECO:0000313" key="5">
    <source>
        <dbReference type="Proteomes" id="UP000234951"/>
    </source>
</evidence>